<keyword evidence="5 10" id="KW-0315">Glutamine amidotransferase</keyword>
<evidence type="ECO:0000313" key="13">
    <source>
        <dbReference type="EMBL" id="SJZ59471.1"/>
    </source>
</evidence>
<dbReference type="PROSITE" id="PS51273">
    <property type="entry name" value="GATASE_TYPE_1"/>
    <property type="match status" value="1"/>
</dbReference>
<keyword evidence="3 10" id="KW-0028">Amino-acid biosynthesis</keyword>
<dbReference type="OrthoDB" id="9807137at2"/>
<evidence type="ECO:0000256" key="8">
    <source>
        <dbReference type="ARBA" id="ARBA00047838"/>
    </source>
</evidence>
<dbReference type="RefSeq" id="WP_078933665.1">
    <property type="nucleotide sequence ID" value="NZ_FUWG01000013.1"/>
</dbReference>
<dbReference type="InterPro" id="IPR017926">
    <property type="entry name" value="GATASE"/>
</dbReference>
<protein>
    <recommendedName>
        <fullName evidence="10">Imidazole glycerol phosphate synthase subunit HisH</fullName>
        <ecNumber evidence="10">4.3.2.10</ecNumber>
    </recommendedName>
    <alternativeName>
        <fullName evidence="10">IGP synthase glutaminase subunit</fullName>
        <ecNumber evidence="10">3.5.1.2</ecNumber>
    </alternativeName>
    <alternativeName>
        <fullName evidence="10">IGP synthase subunit HisH</fullName>
    </alternativeName>
    <alternativeName>
        <fullName evidence="10">ImGP synthase subunit HisH</fullName>
        <shortName evidence="10">IGPS subunit HisH</shortName>
    </alternativeName>
</protein>
<comment type="catalytic activity">
    <reaction evidence="9 10">
        <text>L-glutamine + H2O = L-glutamate + NH4(+)</text>
        <dbReference type="Rhea" id="RHEA:15889"/>
        <dbReference type="ChEBI" id="CHEBI:15377"/>
        <dbReference type="ChEBI" id="CHEBI:28938"/>
        <dbReference type="ChEBI" id="CHEBI:29985"/>
        <dbReference type="ChEBI" id="CHEBI:58359"/>
        <dbReference type="EC" id="3.5.1.2"/>
    </reaction>
</comment>
<evidence type="ECO:0000256" key="6">
    <source>
        <dbReference type="ARBA" id="ARBA00023102"/>
    </source>
</evidence>
<evidence type="ECO:0000256" key="1">
    <source>
        <dbReference type="ARBA" id="ARBA00005091"/>
    </source>
</evidence>
<dbReference type="GeneID" id="78317047"/>
<keyword evidence="7 10" id="KW-0456">Lyase</keyword>
<dbReference type="EC" id="3.5.1.2" evidence="10"/>
<comment type="pathway">
    <text evidence="1 10">Amino-acid biosynthesis; L-histidine biosynthesis; L-histidine from 5-phospho-alpha-D-ribose 1-diphosphate: step 5/9.</text>
</comment>
<keyword evidence="13" id="KW-0808">Transferase</keyword>
<feature type="domain" description="Glutamine amidotransferase" evidence="12">
    <location>
        <begin position="4"/>
        <end position="208"/>
    </location>
</feature>
<dbReference type="Gene3D" id="3.40.50.880">
    <property type="match status" value="1"/>
</dbReference>
<evidence type="ECO:0000256" key="4">
    <source>
        <dbReference type="ARBA" id="ARBA00022801"/>
    </source>
</evidence>
<keyword evidence="4 10" id="KW-0378">Hydrolase</keyword>
<keyword evidence="10" id="KW-0963">Cytoplasm</keyword>
<dbReference type="InterPro" id="IPR029062">
    <property type="entry name" value="Class_I_gatase-like"/>
</dbReference>
<dbReference type="AlphaFoldDB" id="A0A1T4LXV9"/>
<comment type="subunit">
    <text evidence="2 10">Heterodimer of HisH and HisF.</text>
</comment>
<comment type="subcellular location">
    <subcellularLocation>
        <location evidence="10">Cytoplasm</location>
    </subcellularLocation>
</comment>
<dbReference type="Pfam" id="PF00117">
    <property type="entry name" value="GATase"/>
    <property type="match status" value="1"/>
</dbReference>
<dbReference type="STRING" id="261392.SAMN02745149_01766"/>
<keyword evidence="6 10" id="KW-0368">Histidine biosynthesis</keyword>
<comment type="function">
    <text evidence="10">IGPS catalyzes the conversion of PRFAR and glutamine to IGP, AICAR and glutamate. The HisH subunit catalyzes the hydrolysis of glutamine to glutamate and ammonia as part of the synthesis of IGP and AICAR. The resulting ammonia molecule is channeled to the active site of HisF.</text>
</comment>
<evidence type="ECO:0000259" key="12">
    <source>
        <dbReference type="Pfam" id="PF00117"/>
    </source>
</evidence>
<dbReference type="GO" id="GO:0004359">
    <property type="term" value="F:glutaminase activity"/>
    <property type="evidence" value="ECO:0007669"/>
    <property type="project" value="UniProtKB-EC"/>
</dbReference>
<reference evidence="13 14" key="1">
    <citation type="submission" date="2017-02" db="EMBL/GenBank/DDBJ databases">
        <authorList>
            <person name="Peterson S.W."/>
        </authorList>
    </citation>
    <scope>NUCLEOTIDE SEQUENCE [LARGE SCALE GENOMIC DNA]</scope>
    <source>
        <strain evidence="13 14">ATCC BAA-908</strain>
    </source>
</reference>
<organism evidence="13 14">
    <name type="scientific">Treponema porcinum</name>
    <dbReference type="NCBI Taxonomy" id="261392"/>
    <lineage>
        <taxon>Bacteria</taxon>
        <taxon>Pseudomonadati</taxon>
        <taxon>Spirochaetota</taxon>
        <taxon>Spirochaetia</taxon>
        <taxon>Spirochaetales</taxon>
        <taxon>Treponemataceae</taxon>
        <taxon>Treponema</taxon>
    </lineage>
</organism>
<dbReference type="EMBL" id="FUWG01000013">
    <property type="protein sequence ID" value="SJZ59471.1"/>
    <property type="molecule type" value="Genomic_DNA"/>
</dbReference>
<evidence type="ECO:0000256" key="10">
    <source>
        <dbReference type="HAMAP-Rule" id="MF_00278"/>
    </source>
</evidence>
<gene>
    <name evidence="10" type="primary">hisH</name>
    <name evidence="13" type="ORF">SAMN02745149_01766</name>
</gene>
<comment type="catalytic activity">
    <reaction evidence="8 10">
        <text>5-[(5-phospho-1-deoxy-D-ribulos-1-ylimino)methylamino]-1-(5-phospho-beta-D-ribosyl)imidazole-4-carboxamide + L-glutamine = D-erythro-1-(imidazol-4-yl)glycerol 3-phosphate + 5-amino-1-(5-phospho-beta-D-ribosyl)imidazole-4-carboxamide + L-glutamate + H(+)</text>
        <dbReference type="Rhea" id="RHEA:24793"/>
        <dbReference type="ChEBI" id="CHEBI:15378"/>
        <dbReference type="ChEBI" id="CHEBI:29985"/>
        <dbReference type="ChEBI" id="CHEBI:58278"/>
        <dbReference type="ChEBI" id="CHEBI:58359"/>
        <dbReference type="ChEBI" id="CHEBI:58475"/>
        <dbReference type="ChEBI" id="CHEBI:58525"/>
        <dbReference type="EC" id="4.3.2.10"/>
    </reaction>
</comment>
<dbReference type="CDD" id="cd01748">
    <property type="entry name" value="GATase1_IGP_Synthase"/>
    <property type="match status" value="1"/>
</dbReference>
<accession>A0A1T4LXV9</accession>
<dbReference type="EC" id="4.3.2.10" evidence="10"/>
<evidence type="ECO:0000256" key="2">
    <source>
        <dbReference type="ARBA" id="ARBA00011152"/>
    </source>
</evidence>
<dbReference type="GO" id="GO:0000105">
    <property type="term" value="P:L-histidine biosynthetic process"/>
    <property type="evidence" value="ECO:0007669"/>
    <property type="project" value="UniProtKB-UniRule"/>
</dbReference>
<dbReference type="SUPFAM" id="SSF52317">
    <property type="entry name" value="Class I glutamine amidotransferase-like"/>
    <property type="match status" value="1"/>
</dbReference>
<name>A0A1T4LXV9_TREPO</name>
<evidence type="ECO:0000313" key="14">
    <source>
        <dbReference type="Proteomes" id="UP000190423"/>
    </source>
</evidence>
<keyword evidence="14" id="KW-1185">Reference proteome</keyword>
<dbReference type="GO" id="GO:0005737">
    <property type="term" value="C:cytoplasm"/>
    <property type="evidence" value="ECO:0007669"/>
    <property type="project" value="UniProtKB-SubCell"/>
</dbReference>
<dbReference type="PANTHER" id="PTHR42701">
    <property type="entry name" value="IMIDAZOLE GLYCEROL PHOSPHATE SYNTHASE SUBUNIT HISH"/>
    <property type="match status" value="1"/>
</dbReference>
<evidence type="ECO:0000256" key="11">
    <source>
        <dbReference type="PIRSR" id="PIRSR000495-1"/>
    </source>
</evidence>
<dbReference type="UniPathway" id="UPA00031">
    <property type="reaction ID" value="UER00010"/>
</dbReference>
<sequence length="215" mass="23453">MTGIVDYNAGNITSVERALKVLKAPFILSKNPKDLEKADRIIFPGVGDAAYAMKQLKLTGFASFLKDWAASGKKLAGICLGSQIIFDRSDEGDTECLGLLPGSIVHFSTLFDEIGMNRDGAIKIPHIGWNDLTYDNGGSALLEGVPEHSDFYFVHSYVICPKDYSIVKATADYGIKVPACVEKDNISAFQFHPEKSGSHGMQILKNFCKDDLIKG</sequence>
<feature type="active site" evidence="10 11">
    <location>
        <position position="194"/>
    </location>
</feature>
<proteinExistence type="inferred from homology"/>
<feature type="active site" evidence="10 11">
    <location>
        <position position="192"/>
    </location>
</feature>
<evidence type="ECO:0000256" key="5">
    <source>
        <dbReference type="ARBA" id="ARBA00022962"/>
    </source>
</evidence>
<dbReference type="HAMAP" id="MF_00278">
    <property type="entry name" value="HisH"/>
    <property type="match status" value="1"/>
</dbReference>
<evidence type="ECO:0000256" key="9">
    <source>
        <dbReference type="ARBA" id="ARBA00049534"/>
    </source>
</evidence>
<dbReference type="PANTHER" id="PTHR42701:SF1">
    <property type="entry name" value="IMIDAZOLE GLYCEROL PHOSPHATE SYNTHASE SUBUNIT HISH"/>
    <property type="match status" value="1"/>
</dbReference>
<evidence type="ECO:0000256" key="7">
    <source>
        <dbReference type="ARBA" id="ARBA00023239"/>
    </source>
</evidence>
<dbReference type="PIRSF" id="PIRSF000495">
    <property type="entry name" value="Amidotransf_hisH"/>
    <property type="match status" value="1"/>
</dbReference>
<dbReference type="NCBIfam" id="TIGR01855">
    <property type="entry name" value="IMP_synth_hisH"/>
    <property type="match status" value="1"/>
</dbReference>
<dbReference type="InterPro" id="IPR010139">
    <property type="entry name" value="Imidazole-glycPsynth_HisH"/>
</dbReference>
<dbReference type="Proteomes" id="UP000190423">
    <property type="component" value="Unassembled WGS sequence"/>
</dbReference>
<feature type="active site" description="Nucleophile" evidence="10 11">
    <location>
        <position position="79"/>
    </location>
</feature>
<dbReference type="GO" id="GO:0016829">
    <property type="term" value="F:lyase activity"/>
    <property type="evidence" value="ECO:0007669"/>
    <property type="project" value="UniProtKB-KW"/>
</dbReference>
<dbReference type="GO" id="GO:0000107">
    <property type="term" value="F:imidazoleglycerol-phosphate synthase activity"/>
    <property type="evidence" value="ECO:0007669"/>
    <property type="project" value="UniProtKB-UniRule"/>
</dbReference>
<evidence type="ECO:0000256" key="3">
    <source>
        <dbReference type="ARBA" id="ARBA00022605"/>
    </source>
</evidence>